<organism evidence="1 2">
    <name type="scientific">Portunus trituberculatus</name>
    <name type="common">Swimming crab</name>
    <name type="synonym">Neptunus trituberculatus</name>
    <dbReference type="NCBI Taxonomy" id="210409"/>
    <lineage>
        <taxon>Eukaryota</taxon>
        <taxon>Metazoa</taxon>
        <taxon>Ecdysozoa</taxon>
        <taxon>Arthropoda</taxon>
        <taxon>Crustacea</taxon>
        <taxon>Multicrustacea</taxon>
        <taxon>Malacostraca</taxon>
        <taxon>Eumalacostraca</taxon>
        <taxon>Eucarida</taxon>
        <taxon>Decapoda</taxon>
        <taxon>Pleocyemata</taxon>
        <taxon>Brachyura</taxon>
        <taxon>Eubrachyura</taxon>
        <taxon>Portunoidea</taxon>
        <taxon>Portunidae</taxon>
        <taxon>Portuninae</taxon>
        <taxon>Portunus</taxon>
    </lineage>
</organism>
<keyword evidence="2" id="KW-1185">Reference proteome</keyword>
<dbReference type="AlphaFoldDB" id="A0A5B7DPZ2"/>
<dbReference type="Proteomes" id="UP000324222">
    <property type="component" value="Unassembled WGS sequence"/>
</dbReference>
<evidence type="ECO:0000313" key="1">
    <source>
        <dbReference type="EMBL" id="MPC23285.1"/>
    </source>
</evidence>
<name>A0A5B7DPZ2_PORTR</name>
<accession>A0A5B7DPZ2</accession>
<comment type="caution">
    <text evidence="1">The sequence shown here is derived from an EMBL/GenBank/DDBJ whole genome shotgun (WGS) entry which is preliminary data.</text>
</comment>
<evidence type="ECO:0000313" key="2">
    <source>
        <dbReference type="Proteomes" id="UP000324222"/>
    </source>
</evidence>
<dbReference type="EMBL" id="VSRR010001186">
    <property type="protein sequence ID" value="MPC23285.1"/>
    <property type="molecule type" value="Genomic_DNA"/>
</dbReference>
<protein>
    <submittedName>
        <fullName evidence="1">Uncharacterized protein</fullName>
    </submittedName>
</protein>
<proteinExistence type="predicted"/>
<sequence length="102" mass="10356">MALAGDVTGAGVATVCRNWGASPGGRRDGKVAGRLGWLADPKVRAAGRVGRLAGLEDCEGELEGLKGLKGLFAGFGEELGGLEGLYGVFPGLEGELEGLEEL</sequence>
<gene>
    <name evidence="1" type="ORF">E2C01_016326</name>
</gene>
<reference evidence="1 2" key="1">
    <citation type="submission" date="2019-05" db="EMBL/GenBank/DDBJ databases">
        <title>Another draft genome of Portunus trituberculatus and its Hox gene families provides insights of decapod evolution.</title>
        <authorList>
            <person name="Jeong J.-H."/>
            <person name="Song I."/>
            <person name="Kim S."/>
            <person name="Choi T."/>
            <person name="Kim D."/>
            <person name="Ryu S."/>
            <person name="Kim W."/>
        </authorList>
    </citation>
    <scope>NUCLEOTIDE SEQUENCE [LARGE SCALE GENOMIC DNA]</scope>
    <source>
        <tissue evidence="1">Muscle</tissue>
    </source>
</reference>